<evidence type="ECO:0000256" key="7">
    <source>
        <dbReference type="ARBA" id="ARBA00022962"/>
    </source>
</evidence>
<evidence type="ECO:0000256" key="6">
    <source>
        <dbReference type="ARBA" id="ARBA00022840"/>
    </source>
</evidence>
<keyword evidence="8 12" id="KW-0665">Pyrimidine biosynthesis</keyword>
<dbReference type="Pfam" id="PF00117">
    <property type="entry name" value="GATase"/>
    <property type="match status" value="1"/>
</dbReference>
<dbReference type="InterPro" id="IPR027417">
    <property type="entry name" value="P-loop_NTPase"/>
</dbReference>
<dbReference type="CDD" id="cd01746">
    <property type="entry name" value="GATase1_CTP_Synthase"/>
    <property type="match status" value="1"/>
</dbReference>
<gene>
    <name evidence="15" type="ORF">HYALB_00010424</name>
</gene>
<feature type="domain" description="CTP synthase N-terminal" evidence="14">
    <location>
        <begin position="46"/>
        <end position="317"/>
    </location>
</feature>
<dbReference type="GO" id="GO:0005737">
    <property type="term" value="C:cytoplasm"/>
    <property type="evidence" value="ECO:0007669"/>
    <property type="project" value="TreeGrafter"/>
</dbReference>
<dbReference type="OrthoDB" id="1739076at2759"/>
<evidence type="ECO:0000259" key="13">
    <source>
        <dbReference type="Pfam" id="PF00117"/>
    </source>
</evidence>
<evidence type="ECO:0000256" key="3">
    <source>
        <dbReference type="ARBA" id="ARBA00012291"/>
    </source>
</evidence>
<dbReference type="SUPFAM" id="SSF52317">
    <property type="entry name" value="Class I glutamine amidotransferase-like"/>
    <property type="match status" value="1"/>
</dbReference>
<evidence type="ECO:0000313" key="16">
    <source>
        <dbReference type="Proteomes" id="UP000701801"/>
    </source>
</evidence>
<dbReference type="Gene3D" id="3.40.50.880">
    <property type="match status" value="1"/>
</dbReference>
<dbReference type="Pfam" id="PF06418">
    <property type="entry name" value="CTP_synth_N"/>
    <property type="match status" value="1"/>
</dbReference>
<evidence type="ECO:0000256" key="4">
    <source>
        <dbReference type="ARBA" id="ARBA00022598"/>
    </source>
</evidence>
<dbReference type="InterPro" id="IPR004468">
    <property type="entry name" value="CTP_synthase"/>
</dbReference>
<dbReference type="PROSITE" id="PS51273">
    <property type="entry name" value="GATASE_TYPE_1"/>
    <property type="match status" value="1"/>
</dbReference>
<evidence type="ECO:0000256" key="5">
    <source>
        <dbReference type="ARBA" id="ARBA00022741"/>
    </source>
</evidence>
<dbReference type="Proteomes" id="UP000701801">
    <property type="component" value="Unassembled WGS sequence"/>
</dbReference>
<name>A0A9N9LP95_9HELO</name>
<reference evidence="15" key="1">
    <citation type="submission" date="2021-07" db="EMBL/GenBank/DDBJ databases">
        <authorList>
            <person name="Durling M."/>
        </authorList>
    </citation>
    <scope>NUCLEOTIDE SEQUENCE</scope>
</reference>
<sequence>MEFSRGSTVRAPPSSIFKNLSSILLSSPSWQQPGSATNMSQPPKMKYILVSGGVISGIGKGTIASSAGLLLKTIGLKISLESSIIIDPYMNVDAGTMAPTEHGEVFVLDDGGEVDLDLGNYERYLNITLTRESNITTGKIYQHVIERERRGDYLGKTVQVVPHLTDAVQDWVERVAKIPVDDTKECPDVCIIELGGTVGDIESAPFIEAMRQLKRRAGKGNFAQIHVSLVPVIAGEQKTKPTQQAIRDVGRAGLVPDLIACRCDVPLERSTTDKIAMFCQVEPDQVLAVHNVPTTYHVPLLLEKQGLLKTLGSILNLDAIPKPQNLVDRGQRTWSEWTKLTQQQERIFDTVTIALVGKYTTLHDSYLSVIKSLEHSAMRCGRKLNLLWVDASHLEDQAKSDHPAEFYKAWHVVCTADGILVPGGFGNRGTEGMIKAAEWARTNKTPYLGICLGMQIAVIEFARHVCDIPKASSIELVENCEDPVVIFMPEIDKTNLGGTMRLGLRPTIFQEGSEWSRLRQLYGDKNEINERHRHRYEVNPEYIERLAKKGLEFVGKDDKGERMEIIELKDHPWFVGVQFHPEYLSRVLQPSKPYLGFVAAAAGCLESVTKDCMTDSFLNGVDGTLANGLNGVRI</sequence>
<dbReference type="GO" id="GO:0003883">
    <property type="term" value="F:CTP synthase activity"/>
    <property type="evidence" value="ECO:0007669"/>
    <property type="project" value="UniProtKB-UniRule"/>
</dbReference>
<proteinExistence type="inferred from homology"/>
<feature type="domain" description="Glutamine amidotransferase" evidence="13">
    <location>
        <begin position="362"/>
        <end position="591"/>
    </location>
</feature>
<dbReference type="CDD" id="cd03113">
    <property type="entry name" value="CTPS_N"/>
    <property type="match status" value="1"/>
</dbReference>
<comment type="catalytic activity">
    <reaction evidence="9 12">
        <text>UTP + L-glutamine + ATP + H2O = CTP + L-glutamate + ADP + phosphate + 2 H(+)</text>
        <dbReference type="Rhea" id="RHEA:26426"/>
        <dbReference type="ChEBI" id="CHEBI:15377"/>
        <dbReference type="ChEBI" id="CHEBI:15378"/>
        <dbReference type="ChEBI" id="CHEBI:29985"/>
        <dbReference type="ChEBI" id="CHEBI:30616"/>
        <dbReference type="ChEBI" id="CHEBI:37563"/>
        <dbReference type="ChEBI" id="CHEBI:43474"/>
        <dbReference type="ChEBI" id="CHEBI:46398"/>
        <dbReference type="ChEBI" id="CHEBI:58359"/>
        <dbReference type="ChEBI" id="CHEBI:456216"/>
        <dbReference type="EC" id="6.3.4.2"/>
    </reaction>
</comment>
<keyword evidence="5 12" id="KW-0547">Nucleotide-binding</keyword>
<dbReference type="FunFam" id="3.40.50.880:FF:000005">
    <property type="entry name" value="CTP synthase"/>
    <property type="match status" value="1"/>
</dbReference>
<evidence type="ECO:0000256" key="2">
    <source>
        <dbReference type="ARBA" id="ARBA00007533"/>
    </source>
</evidence>
<dbReference type="NCBIfam" id="NF003792">
    <property type="entry name" value="PRK05380.1"/>
    <property type="match status" value="1"/>
</dbReference>
<dbReference type="FunFam" id="3.40.50.300:FF:000207">
    <property type="entry name" value="CTP synthase"/>
    <property type="match status" value="1"/>
</dbReference>
<accession>A0A9N9LP95</accession>
<dbReference type="EC" id="6.3.4.2" evidence="3 12"/>
<dbReference type="SUPFAM" id="SSF52540">
    <property type="entry name" value="P-loop containing nucleoside triphosphate hydrolases"/>
    <property type="match status" value="1"/>
</dbReference>
<dbReference type="InterPro" id="IPR029062">
    <property type="entry name" value="Class_I_gatase-like"/>
</dbReference>
<evidence type="ECO:0000256" key="11">
    <source>
        <dbReference type="ARBA" id="ARBA00070745"/>
    </source>
</evidence>
<dbReference type="GO" id="GO:0042802">
    <property type="term" value="F:identical protein binding"/>
    <property type="evidence" value="ECO:0007669"/>
    <property type="project" value="TreeGrafter"/>
</dbReference>
<organism evidence="15 16">
    <name type="scientific">Hymenoscyphus albidus</name>
    <dbReference type="NCBI Taxonomy" id="595503"/>
    <lineage>
        <taxon>Eukaryota</taxon>
        <taxon>Fungi</taxon>
        <taxon>Dikarya</taxon>
        <taxon>Ascomycota</taxon>
        <taxon>Pezizomycotina</taxon>
        <taxon>Leotiomycetes</taxon>
        <taxon>Helotiales</taxon>
        <taxon>Helotiaceae</taxon>
        <taxon>Hymenoscyphus</taxon>
    </lineage>
</organism>
<keyword evidence="16" id="KW-1185">Reference proteome</keyword>
<comment type="caution">
    <text evidence="15">The sequence shown here is derived from an EMBL/GenBank/DDBJ whole genome shotgun (WGS) entry which is preliminary data.</text>
</comment>
<evidence type="ECO:0000256" key="12">
    <source>
        <dbReference type="RuleBase" id="RU810713"/>
    </source>
</evidence>
<dbReference type="GO" id="GO:0019856">
    <property type="term" value="P:pyrimidine nucleobase biosynthetic process"/>
    <property type="evidence" value="ECO:0007669"/>
    <property type="project" value="TreeGrafter"/>
</dbReference>
<keyword evidence="6 12" id="KW-0067">ATP-binding</keyword>
<dbReference type="GO" id="GO:0005524">
    <property type="term" value="F:ATP binding"/>
    <property type="evidence" value="ECO:0007669"/>
    <property type="project" value="UniProtKB-KW"/>
</dbReference>
<dbReference type="AlphaFoldDB" id="A0A9N9LP95"/>
<dbReference type="GO" id="GO:0044210">
    <property type="term" value="P:'de novo' CTP biosynthetic process"/>
    <property type="evidence" value="ECO:0007669"/>
    <property type="project" value="UniProtKB-UniRule"/>
</dbReference>
<dbReference type="Gene3D" id="3.40.50.300">
    <property type="entry name" value="P-loop containing nucleotide triphosphate hydrolases"/>
    <property type="match status" value="1"/>
</dbReference>
<dbReference type="GO" id="GO:0097268">
    <property type="term" value="C:cytoophidium"/>
    <property type="evidence" value="ECO:0007669"/>
    <property type="project" value="TreeGrafter"/>
</dbReference>
<evidence type="ECO:0000313" key="15">
    <source>
        <dbReference type="EMBL" id="CAG8976166.1"/>
    </source>
</evidence>
<protein>
    <recommendedName>
        <fullName evidence="11 12">CTP synthase</fullName>
        <ecNumber evidence="3 12">6.3.4.2</ecNumber>
    </recommendedName>
    <alternativeName>
        <fullName evidence="12">UTP--ammonia ligase</fullName>
    </alternativeName>
</protein>
<comment type="function">
    <text evidence="10 12">Catalyzes the ATP-dependent amination of UTP to CTP with either L-glutamine or ammonia as the source of nitrogen.</text>
</comment>
<evidence type="ECO:0000256" key="1">
    <source>
        <dbReference type="ARBA" id="ARBA00005171"/>
    </source>
</evidence>
<dbReference type="PANTHER" id="PTHR11550:SF0">
    <property type="entry name" value="CTP SYNTHASE-RELATED"/>
    <property type="match status" value="1"/>
</dbReference>
<dbReference type="PANTHER" id="PTHR11550">
    <property type="entry name" value="CTP SYNTHASE"/>
    <property type="match status" value="1"/>
</dbReference>
<evidence type="ECO:0000256" key="8">
    <source>
        <dbReference type="ARBA" id="ARBA00022975"/>
    </source>
</evidence>
<evidence type="ECO:0000256" key="9">
    <source>
        <dbReference type="ARBA" id="ARBA00047781"/>
    </source>
</evidence>
<evidence type="ECO:0000256" key="10">
    <source>
        <dbReference type="ARBA" id="ARBA00054275"/>
    </source>
</evidence>
<dbReference type="InterPro" id="IPR017926">
    <property type="entry name" value="GATASE"/>
</dbReference>
<keyword evidence="7 12" id="KW-0315">Glutamine amidotransferase</keyword>
<comment type="pathway">
    <text evidence="1 12">Pyrimidine metabolism; CTP biosynthesis via de novo pathway; CTP from UDP: step 2/2.</text>
</comment>
<keyword evidence="4 12" id="KW-0436">Ligase</keyword>
<dbReference type="InterPro" id="IPR017456">
    <property type="entry name" value="CTP_synthase_N"/>
</dbReference>
<dbReference type="InterPro" id="IPR033828">
    <property type="entry name" value="GATase1_CTP_Synthase"/>
</dbReference>
<dbReference type="EMBL" id="CAJVRM010000164">
    <property type="protein sequence ID" value="CAG8976166.1"/>
    <property type="molecule type" value="Genomic_DNA"/>
</dbReference>
<evidence type="ECO:0000259" key="14">
    <source>
        <dbReference type="Pfam" id="PF06418"/>
    </source>
</evidence>
<comment type="similarity">
    <text evidence="2 12">Belongs to the CTP synthase family.</text>
</comment>
<dbReference type="NCBIfam" id="TIGR00337">
    <property type="entry name" value="PyrG"/>
    <property type="match status" value="1"/>
</dbReference>